<gene>
    <name evidence="2" type="ORF">KAK11_15135</name>
</gene>
<reference evidence="2 3" key="1">
    <citation type="submission" date="2021-04" db="EMBL/GenBank/DDBJ databases">
        <title>The genome sequence of type strain Ideonella paludis KCTC 32238.</title>
        <authorList>
            <person name="Liu Y."/>
        </authorList>
    </citation>
    <scope>NUCLEOTIDE SEQUENCE [LARGE SCALE GENOMIC DNA]</scope>
    <source>
        <strain evidence="2 3">KCTC 32238</strain>
    </source>
</reference>
<comment type="caution">
    <text evidence="2">The sequence shown here is derived from an EMBL/GenBank/DDBJ whole genome shotgun (WGS) entry which is preliminary data.</text>
</comment>
<dbReference type="Proteomes" id="UP000672097">
    <property type="component" value="Unassembled WGS sequence"/>
</dbReference>
<dbReference type="RefSeq" id="WP_210810028.1">
    <property type="nucleotide sequence ID" value="NZ_JAGQDG010000005.1"/>
</dbReference>
<dbReference type="Pfam" id="PF07433">
    <property type="entry name" value="DUF1513"/>
    <property type="match status" value="1"/>
</dbReference>
<proteinExistence type="predicted"/>
<evidence type="ECO:0000313" key="3">
    <source>
        <dbReference type="Proteomes" id="UP000672097"/>
    </source>
</evidence>
<name>A0ABS5DZU1_9BURK</name>
<organism evidence="2 3">
    <name type="scientific">Ideonella paludis</name>
    <dbReference type="NCBI Taxonomy" id="1233411"/>
    <lineage>
        <taxon>Bacteria</taxon>
        <taxon>Pseudomonadati</taxon>
        <taxon>Pseudomonadota</taxon>
        <taxon>Betaproteobacteria</taxon>
        <taxon>Burkholderiales</taxon>
        <taxon>Sphaerotilaceae</taxon>
        <taxon>Ideonella</taxon>
    </lineage>
</organism>
<evidence type="ECO:0000256" key="1">
    <source>
        <dbReference type="SAM" id="MobiDB-lite"/>
    </source>
</evidence>
<evidence type="ECO:0000313" key="2">
    <source>
        <dbReference type="EMBL" id="MBQ0936665.1"/>
    </source>
</evidence>
<protein>
    <submittedName>
        <fullName evidence="2">DUF1513 domain-containing protein</fullName>
    </submittedName>
</protein>
<keyword evidence="3" id="KW-1185">Reference proteome</keyword>
<feature type="region of interest" description="Disordered" evidence="1">
    <location>
        <begin position="306"/>
        <end position="326"/>
    </location>
</feature>
<dbReference type="EMBL" id="JAGQDG010000005">
    <property type="protein sequence ID" value="MBQ0936665.1"/>
    <property type="molecule type" value="Genomic_DNA"/>
</dbReference>
<sequence>MLGPCTAWASANDGAQPRCVAAWDGHDGRHWVGLLQADSDASLRVLAAQALPTRAHGLTLEADGSVLVVARRPGEWLLRWHPQQARPPQWHWLSGVRVLGGHALVPAKAELIYTIEQDANHGQGWLVARDRQSLAEQAAWPTGGLDPHMALLDGPGHVLVANGGAPPAGVSRASTGLQSSLVRLSLRDGALQGAWTLPDRHLSLRHLARHASGRIGIALQAEHPEAAARLDAPLLALFDGQALRLAEAHPGLGGYGGDIAADAEGFVVSASRAGLPPAPLGALARWDLTGQRRSVTAWPQAGALSPGWAAGQTWQTPQAPSATPSAQVKAWDNHLG</sequence>
<accession>A0ABS5DZU1</accession>
<dbReference type="SUPFAM" id="SSF63829">
    <property type="entry name" value="Calcium-dependent phosphotriesterase"/>
    <property type="match status" value="1"/>
</dbReference>
<feature type="compositionally biased region" description="Polar residues" evidence="1">
    <location>
        <begin position="312"/>
        <end position="326"/>
    </location>
</feature>
<dbReference type="InterPro" id="IPR008311">
    <property type="entry name" value="UCP028101"/>
</dbReference>